<protein>
    <submittedName>
        <fullName evidence="1">Uncharacterized protein</fullName>
    </submittedName>
</protein>
<dbReference type="AlphaFoldDB" id="A0A653FIR3"/>
<evidence type="ECO:0000313" key="1">
    <source>
        <dbReference type="EMBL" id="VTP09042.1"/>
    </source>
</evidence>
<organism evidence="1">
    <name type="scientific">Mycolicibacterium smegmatis</name>
    <name type="common">Mycobacterium smegmatis</name>
    <dbReference type="NCBI Taxonomy" id="1772"/>
    <lineage>
        <taxon>Bacteria</taxon>
        <taxon>Bacillati</taxon>
        <taxon>Actinomycetota</taxon>
        <taxon>Actinomycetes</taxon>
        <taxon>Mycobacteriales</taxon>
        <taxon>Mycobacteriaceae</taxon>
        <taxon>Mycolicibacterium</taxon>
    </lineage>
</organism>
<reference evidence="1" key="1">
    <citation type="submission" date="2019-05" db="EMBL/GenBank/DDBJ databases">
        <authorList>
            <person name="Naeem R."/>
            <person name="Antony C."/>
            <person name="Guan Q."/>
        </authorList>
    </citation>
    <scope>NUCLEOTIDE SEQUENCE</scope>
    <source>
        <strain evidence="1">1</strain>
    </source>
</reference>
<gene>
    <name evidence="1" type="ORF">BIN_B_03373</name>
</gene>
<dbReference type="EMBL" id="LR589642">
    <property type="protein sequence ID" value="VTP09042.1"/>
    <property type="molecule type" value="Genomic_DNA"/>
</dbReference>
<accession>A0A653FIR3</accession>
<name>A0A653FIR3_MYCSM</name>
<proteinExistence type="predicted"/>
<sequence length="272" mass="29560">MNSPSYCRVASAILGIFSLLGTAACSTAENDSLKETPPAGWPQSLSDFSMTWTAEPGIDLTKRPAVVARAYIESFYLADFTDDERYLYPGFEGSVSRNQSDGPEGSDSLWPASDGADAVVGTFRQHLLRIDQSGQDVSVVGCMYTYDSALEVGGKFKANTENGPFGGINAFRVELQAPKDDDLLPPQQGPSRAPFGNVFGNWKVTNHQGGYLVTAEWPNHSEDNEQCLARSGVTPESRKFYPGTTYQRSDFPVLPATPGWPAESDTSTHEPR</sequence>